<dbReference type="RefSeq" id="WP_121152269.1">
    <property type="nucleotide sequence ID" value="NZ_CP032829.1"/>
</dbReference>
<dbReference type="EMBL" id="CP032829">
    <property type="protein sequence ID" value="AYJ85644.1"/>
    <property type="molecule type" value="Genomic_DNA"/>
</dbReference>
<dbReference type="PIRSF" id="PIRSF018266">
    <property type="entry name" value="FecR"/>
    <property type="match status" value="1"/>
</dbReference>
<dbReference type="InterPro" id="IPR006860">
    <property type="entry name" value="FecR"/>
</dbReference>
<feature type="domain" description="FecR N-terminal" evidence="2">
    <location>
        <begin position="15"/>
        <end position="57"/>
    </location>
</feature>
<accession>A0A494TEC5</accession>
<dbReference type="OrthoDB" id="7346218at2"/>
<gene>
    <name evidence="3" type="ORF">D3Y57_06230</name>
</gene>
<feature type="domain" description="FecR protein" evidence="1">
    <location>
        <begin position="125"/>
        <end position="216"/>
    </location>
</feature>
<organism evidence="3 4">
    <name type="scientific">Sphingomonas paeninsulae</name>
    <dbReference type="NCBI Taxonomy" id="2319844"/>
    <lineage>
        <taxon>Bacteria</taxon>
        <taxon>Pseudomonadati</taxon>
        <taxon>Pseudomonadota</taxon>
        <taxon>Alphaproteobacteria</taxon>
        <taxon>Sphingomonadales</taxon>
        <taxon>Sphingomonadaceae</taxon>
        <taxon>Sphingomonas</taxon>
    </lineage>
</organism>
<name>A0A494TEC5_SPHPE</name>
<dbReference type="PANTHER" id="PTHR30273:SF2">
    <property type="entry name" value="PROTEIN FECR"/>
    <property type="match status" value="1"/>
</dbReference>
<evidence type="ECO:0000313" key="3">
    <source>
        <dbReference type="EMBL" id="AYJ85644.1"/>
    </source>
</evidence>
<protein>
    <submittedName>
        <fullName evidence="3">DUF4880 domain-containing protein</fullName>
    </submittedName>
</protein>
<evidence type="ECO:0000259" key="1">
    <source>
        <dbReference type="Pfam" id="PF04773"/>
    </source>
</evidence>
<proteinExistence type="predicted"/>
<dbReference type="Pfam" id="PF04773">
    <property type="entry name" value="FecR"/>
    <property type="match status" value="1"/>
</dbReference>
<dbReference type="Gene3D" id="3.55.50.30">
    <property type="match status" value="1"/>
</dbReference>
<dbReference type="AlphaFoldDB" id="A0A494TEC5"/>
<dbReference type="Gene3D" id="2.60.120.1440">
    <property type="match status" value="1"/>
</dbReference>
<dbReference type="KEGG" id="spha:D3Y57_06230"/>
<dbReference type="InterPro" id="IPR012373">
    <property type="entry name" value="Ferrdict_sens_TM"/>
</dbReference>
<reference evidence="3 4" key="1">
    <citation type="submission" date="2018-09" db="EMBL/GenBank/DDBJ databases">
        <title>Sphingomonas peninsula sp. nov., isolated from fildes peninsula, Antarctic soil.</title>
        <authorList>
            <person name="Yingchao G."/>
        </authorList>
    </citation>
    <scope>NUCLEOTIDE SEQUENCE [LARGE SCALE GENOMIC DNA]</scope>
    <source>
        <strain evidence="3 4">YZ-8</strain>
    </source>
</reference>
<dbReference type="InterPro" id="IPR032623">
    <property type="entry name" value="FecR_N"/>
</dbReference>
<dbReference type="Proteomes" id="UP000276254">
    <property type="component" value="Chromosome"/>
</dbReference>
<sequence>MNETDAWMERDAIEEQAIAWHLKLRDADADANAGVWDEFMMWLDADSRHNQVYDRVLAAEQDIDAALPALPVVVAVAVAVAANENDDGGKGGRWRWMGAGAGLAAAAAIAVFFSGTGRSHPEPYEIATGLGQQRIVTLAGGSQIALNGSSTVVLDHRNPRLAELRSGEASFTVIHDDKAPFTVSVGNRRIEDVGTVFNVVADGKAVTVDVKEGSVRYTSGANAVSLMRGQSLTETGGGDPIILSNRPVSAIASWQTGRLEYEMQSLGTVARDISRYLGVPITLDASLAGKQFSGTIQIDRDRTRFFARLDRLLGVKARPNDNGWTLSAQ</sequence>
<evidence type="ECO:0000259" key="2">
    <source>
        <dbReference type="Pfam" id="PF16220"/>
    </source>
</evidence>
<dbReference type="GO" id="GO:0016989">
    <property type="term" value="F:sigma factor antagonist activity"/>
    <property type="evidence" value="ECO:0007669"/>
    <property type="project" value="TreeGrafter"/>
</dbReference>
<keyword evidence="4" id="KW-1185">Reference proteome</keyword>
<evidence type="ECO:0000313" key="4">
    <source>
        <dbReference type="Proteomes" id="UP000276254"/>
    </source>
</evidence>
<dbReference type="Pfam" id="PF16220">
    <property type="entry name" value="DUF4880"/>
    <property type="match status" value="1"/>
</dbReference>
<dbReference type="PANTHER" id="PTHR30273">
    <property type="entry name" value="PERIPLASMIC SIGNAL SENSOR AND SIGMA FACTOR ACTIVATOR FECR-RELATED"/>
    <property type="match status" value="1"/>
</dbReference>